<keyword evidence="2" id="KW-1185">Reference proteome</keyword>
<dbReference type="Proteomes" id="UP000514509">
    <property type="component" value="Chromosome"/>
</dbReference>
<reference evidence="1 2" key="1">
    <citation type="submission" date="2020-08" db="EMBL/GenBank/DDBJ databases">
        <title>Adhaeribacter dokdonensis sp. nov., isolated from the rhizosphere of Elymus tsukushiensis, a plant native to the Dokdo Islands, Republic of Korea.</title>
        <authorList>
            <person name="Ghim S.Y."/>
        </authorList>
    </citation>
    <scope>NUCLEOTIDE SEQUENCE [LARGE SCALE GENOMIC DNA]</scope>
    <source>
        <strain evidence="1 2">KUDC8001</strain>
    </source>
</reference>
<protein>
    <submittedName>
        <fullName evidence="1">Uncharacterized protein</fullName>
    </submittedName>
</protein>
<evidence type="ECO:0000313" key="1">
    <source>
        <dbReference type="EMBL" id="QMU28115.1"/>
    </source>
</evidence>
<proteinExistence type="predicted"/>
<dbReference type="KEGG" id="add:HUW48_08675"/>
<evidence type="ECO:0000313" key="2">
    <source>
        <dbReference type="Proteomes" id="UP000514509"/>
    </source>
</evidence>
<dbReference type="RefSeq" id="WP_182415303.1">
    <property type="nucleotide sequence ID" value="NZ_CP055153.1"/>
</dbReference>
<organism evidence="1 2">
    <name type="scientific">Adhaeribacter radiodurans</name>
    <dbReference type="NCBI Taxonomy" id="2745197"/>
    <lineage>
        <taxon>Bacteria</taxon>
        <taxon>Pseudomonadati</taxon>
        <taxon>Bacteroidota</taxon>
        <taxon>Cytophagia</taxon>
        <taxon>Cytophagales</taxon>
        <taxon>Hymenobacteraceae</taxon>
        <taxon>Adhaeribacter</taxon>
    </lineage>
</organism>
<sequence>MEKQKIDNIIVYTKRLKKHFDYSKQIYDENELIDLKVSLIDLAHTLRNWVDMKMDVQKFLEEYAPGTRFNSQDYTGSLKKLIRPYNYVIAPIPLGLTINHKTVDGKLDFMLPTDNFDYATGVQCKINKESSELSVRNFWFVYKHFDNSQMNIMFKGFILKKLNFLEWLGAEAVKIAKLNNSGVMERNSISRETLIKRVSNILGGSHPEGLEVKHTLDNEHVRYILEHSSFINRPLPYFILMKFASDLLDVFTPICEKLQQS</sequence>
<gene>
    <name evidence="1" type="ORF">HUW48_08675</name>
</gene>
<dbReference type="AlphaFoldDB" id="A0A7L7L6H8"/>
<dbReference type="EMBL" id="CP055153">
    <property type="protein sequence ID" value="QMU28115.1"/>
    <property type="molecule type" value="Genomic_DNA"/>
</dbReference>
<accession>A0A7L7L6H8</accession>
<name>A0A7L7L6H8_9BACT</name>